<proteinExistence type="predicted"/>
<keyword evidence="3" id="KW-1185">Reference proteome</keyword>
<feature type="region of interest" description="Disordered" evidence="1">
    <location>
        <begin position="70"/>
        <end position="93"/>
    </location>
</feature>
<evidence type="ECO:0000313" key="3">
    <source>
        <dbReference type="Proteomes" id="UP000250043"/>
    </source>
</evidence>
<evidence type="ECO:0000313" key="2">
    <source>
        <dbReference type="EMBL" id="OCH90862.1"/>
    </source>
</evidence>
<feature type="compositionally biased region" description="Low complexity" evidence="1">
    <location>
        <begin position="23"/>
        <end position="34"/>
    </location>
</feature>
<accession>A0A8E2B279</accession>
<evidence type="ECO:0000256" key="1">
    <source>
        <dbReference type="SAM" id="MobiDB-lite"/>
    </source>
</evidence>
<sequence>MRALTQRESHRRSLVSNQTRGQASDPSAPKSPASGVENSRPASCVENSRTADVHPVGTWRQTCIQLELGGRGGAAEPHSSGATRSPGGAHTSRAALIGSRRPRSVRAVPTPLPERQASATVKVNIWGHGKQPVHGLHAMRLGPAATAQDVTLAIPAAPGPSISVAVVRWRSQILAACP</sequence>
<organism evidence="2 3">
    <name type="scientific">Obba rivulosa</name>
    <dbReference type="NCBI Taxonomy" id="1052685"/>
    <lineage>
        <taxon>Eukaryota</taxon>
        <taxon>Fungi</taxon>
        <taxon>Dikarya</taxon>
        <taxon>Basidiomycota</taxon>
        <taxon>Agaricomycotina</taxon>
        <taxon>Agaricomycetes</taxon>
        <taxon>Polyporales</taxon>
        <taxon>Gelatoporiaceae</taxon>
        <taxon>Obba</taxon>
    </lineage>
</organism>
<gene>
    <name evidence="2" type="ORF">OBBRIDRAFT_564897</name>
</gene>
<feature type="region of interest" description="Disordered" evidence="1">
    <location>
        <begin position="1"/>
        <end position="50"/>
    </location>
</feature>
<dbReference type="EMBL" id="KV722396">
    <property type="protein sequence ID" value="OCH90862.1"/>
    <property type="molecule type" value="Genomic_DNA"/>
</dbReference>
<dbReference type="AlphaFoldDB" id="A0A8E2B279"/>
<protein>
    <submittedName>
        <fullName evidence="2">Uncharacterized protein</fullName>
    </submittedName>
</protein>
<name>A0A8E2B279_9APHY</name>
<dbReference type="Proteomes" id="UP000250043">
    <property type="component" value="Unassembled WGS sequence"/>
</dbReference>
<feature type="compositionally biased region" description="Polar residues" evidence="1">
    <location>
        <begin position="36"/>
        <end position="50"/>
    </location>
</feature>
<reference evidence="2 3" key="1">
    <citation type="submission" date="2016-07" db="EMBL/GenBank/DDBJ databases">
        <title>Draft genome of the white-rot fungus Obba rivulosa 3A-2.</title>
        <authorList>
            <consortium name="DOE Joint Genome Institute"/>
            <person name="Miettinen O."/>
            <person name="Riley R."/>
            <person name="Acob R."/>
            <person name="Barry K."/>
            <person name="Cullen D."/>
            <person name="De Vries R."/>
            <person name="Hainaut M."/>
            <person name="Hatakka A."/>
            <person name="Henrissat B."/>
            <person name="Hilden K."/>
            <person name="Kuo R."/>
            <person name="Labutti K."/>
            <person name="Lipzen A."/>
            <person name="Makela M.R."/>
            <person name="Sandor L."/>
            <person name="Spatafora J.W."/>
            <person name="Grigoriev I.V."/>
            <person name="Hibbett D.S."/>
        </authorList>
    </citation>
    <scope>NUCLEOTIDE SEQUENCE [LARGE SCALE GENOMIC DNA]</scope>
    <source>
        <strain evidence="2 3">3A-2</strain>
    </source>
</reference>